<organism evidence="2 3">
    <name type="scientific">Spectribacter acetivorans</name>
    <dbReference type="NCBI Taxonomy" id="3075603"/>
    <lineage>
        <taxon>Bacteria</taxon>
        <taxon>Pseudomonadati</taxon>
        <taxon>Pseudomonadota</taxon>
        <taxon>Gammaproteobacteria</taxon>
        <taxon>Salinisphaerales</taxon>
        <taxon>Salinisphaeraceae</taxon>
        <taxon>Spectribacter</taxon>
    </lineage>
</organism>
<keyword evidence="1" id="KW-0732">Signal</keyword>
<comment type="caution">
    <text evidence="2">The sequence shown here is derived from an EMBL/GenBank/DDBJ whole genome shotgun (WGS) entry which is preliminary data.</text>
</comment>
<evidence type="ECO:0000313" key="3">
    <source>
        <dbReference type="Proteomes" id="UP001259982"/>
    </source>
</evidence>
<accession>A0ABU3B8B9</accession>
<reference evidence="2 3" key="1">
    <citation type="submission" date="2023-09" db="EMBL/GenBank/DDBJ databases">
        <authorList>
            <person name="Rey-Velasco X."/>
        </authorList>
    </citation>
    <scope>NUCLEOTIDE SEQUENCE [LARGE SCALE GENOMIC DNA]</scope>
    <source>
        <strain evidence="2 3">P385</strain>
    </source>
</reference>
<name>A0ABU3B8B9_9GAMM</name>
<dbReference type="EMBL" id="JAVRHY010000004">
    <property type="protein sequence ID" value="MDT0618047.1"/>
    <property type="molecule type" value="Genomic_DNA"/>
</dbReference>
<dbReference type="InterPro" id="IPR019613">
    <property type="entry name" value="DUF4198"/>
</dbReference>
<evidence type="ECO:0000256" key="1">
    <source>
        <dbReference type="SAM" id="SignalP"/>
    </source>
</evidence>
<dbReference type="Pfam" id="PF10670">
    <property type="entry name" value="DUF4198"/>
    <property type="match status" value="1"/>
</dbReference>
<sequence>MRHLRMLTATLALCLPVMAPAHDVWVSPDYRIEFGHPAEVPEAYPLERLMTVRLLDAQGRELLYAHDRKDGMTHLMPAGEPVMALLHYDNGYYTENLAAGGYERGRQADIAEPGKTRRFVKFGKTLFGWSAIADRPQGLPLEIVPLADPAGLTDGAPLPVQVLQAGQALSGVTVLRDVPGHEAQAETDAAGKATIAYDPAMAQLYTVRHEAAGIETEVAGIGLASALYLHARP</sequence>
<feature type="signal peptide" evidence="1">
    <location>
        <begin position="1"/>
        <end position="21"/>
    </location>
</feature>
<evidence type="ECO:0000313" key="2">
    <source>
        <dbReference type="EMBL" id="MDT0618047.1"/>
    </source>
</evidence>
<gene>
    <name evidence="2" type="ORF">RM531_06145</name>
</gene>
<dbReference type="RefSeq" id="WP_311658069.1">
    <property type="nucleotide sequence ID" value="NZ_JAVRHY010000004.1"/>
</dbReference>
<dbReference type="Proteomes" id="UP001259982">
    <property type="component" value="Unassembled WGS sequence"/>
</dbReference>
<keyword evidence="3" id="KW-1185">Reference proteome</keyword>
<proteinExistence type="predicted"/>
<protein>
    <submittedName>
        <fullName evidence="2">DUF4198 domain-containing protein</fullName>
    </submittedName>
</protein>
<feature type="chain" id="PRO_5045725091" evidence="1">
    <location>
        <begin position="22"/>
        <end position="233"/>
    </location>
</feature>